<evidence type="ECO:0000313" key="2">
    <source>
        <dbReference type="Proteomes" id="UP001190700"/>
    </source>
</evidence>
<organism evidence="1 2">
    <name type="scientific">Cymbomonas tetramitiformis</name>
    <dbReference type="NCBI Taxonomy" id="36881"/>
    <lineage>
        <taxon>Eukaryota</taxon>
        <taxon>Viridiplantae</taxon>
        <taxon>Chlorophyta</taxon>
        <taxon>Pyramimonadophyceae</taxon>
        <taxon>Pyramimonadales</taxon>
        <taxon>Pyramimonadaceae</taxon>
        <taxon>Cymbomonas</taxon>
    </lineage>
</organism>
<name>A0AAE0FDP6_9CHLO</name>
<gene>
    <name evidence="1" type="ORF">CYMTET_33036</name>
</gene>
<evidence type="ECO:0000313" key="1">
    <source>
        <dbReference type="EMBL" id="KAK3257891.1"/>
    </source>
</evidence>
<dbReference type="AlphaFoldDB" id="A0AAE0FDP6"/>
<dbReference type="Proteomes" id="UP001190700">
    <property type="component" value="Unassembled WGS sequence"/>
</dbReference>
<reference evidence="1 2" key="1">
    <citation type="journal article" date="2015" name="Genome Biol. Evol.">
        <title>Comparative Genomics of a Bacterivorous Green Alga Reveals Evolutionary Causalities and Consequences of Phago-Mixotrophic Mode of Nutrition.</title>
        <authorList>
            <person name="Burns J.A."/>
            <person name="Paasch A."/>
            <person name="Narechania A."/>
            <person name="Kim E."/>
        </authorList>
    </citation>
    <scope>NUCLEOTIDE SEQUENCE [LARGE SCALE GENOMIC DNA]</scope>
    <source>
        <strain evidence="1 2">PLY_AMNH</strain>
    </source>
</reference>
<sequence>MRLGSWNLTSERARQSSVKIYPTARHARPTASDFVRTPQFGLEVSGFSMRHAKPLLRFLLAILIVETTGWEYVSTYPTYAPYGWTSSSTNGGASLISQSSPYWGGLSSGNGVNYLGLQGRNSYTAQTISGFENGKPYGISFLAAARPDSANYEEQTIEILQNGGRLFYGKVSAGTLSTIFTPYSASFSTDASSVTFLIRNYSPESAGDTTVFLDDLSVFESMNTYCSLIRRSGHE</sequence>
<accession>A0AAE0FDP6</accession>
<comment type="caution">
    <text evidence="1">The sequence shown here is derived from an EMBL/GenBank/DDBJ whole genome shotgun (WGS) entry which is preliminary data.</text>
</comment>
<dbReference type="EMBL" id="LGRX02019995">
    <property type="protein sequence ID" value="KAK3257891.1"/>
    <property type="molecule type" value="Genomic_DNA"/>
</dbReference>
<keyword evidence="2" id="KW-1185">Reference proteome</keyword>
<proteinExistence type="predicted"/>
<protein>
    <submittedName>
        <fullName evidence="1">Uncharacterized protein</fullName>
    </submittedName>
</protein>